<evidence type="ECO:0000256" key="1">
    <source>
        <dbReference type="ARBA" id="ARBA00010062"/>
    </source>
</evidence>
<reference evidence="5" key="1">
    <citation type="submission" date="2016-11" db="EMBL/GenBank/DDBJ databases">
        <authorList>
            <person name="Varghese N."/>
            <person name="Submissions S."/>
        </authorList>
    </citation>
    <scope>NUCLEOTIDE SEQUENCE [LARGE SCALE GENOMIC DNA]</scope>
    <source>
        <strain evidence="5">DSM 15449</strain>
    </source>
</reference>
<evidence type="ECO:0000259" key="3">
    <source>
        <dbReference type="Pfam" id="PF13458"/>
    </source>
</evidence>
<keyword evidence="2" id="KW-0732">Signal</keyword>
<dbReference type="InterPro" id="IPR028081">
    <property type="entry name" value="Leu-bd"/>
</dbReference>
<sequence length="395" mass="43392">MSLQADKWPNQRAARGNLSRKQVLGWGLICFILLSLMGCASEQKVNPKELYIPVLGDAAWLKEDGAFISGVELAVEVLNKEYTAEGYTVKTEVIDDLASYDKGVEMATRLSTEKTVTAVINLQDFDVSKTTAGILSEGGKLVFFPYGVFDSLMNQGNNKLFCNVPSFADLGTAMAGYAAQKGFKRIAIYHNGITSQEELATAFELALSSTEGKVVDYVPNISSQSDFETVYSRWKALDVDCVVIAQYGSERAYEVLGMIRNKDNNLAVIGEPIFSTANLLSENKKNAENLVIPSTLIIKESEKLNKFREQYRQKFNKEADIWAVQGYDTMRLITDTCINTGCTDPEILSEILHAAKGYEGVGGTIAFLEGGALKVNVQDLQMLVSRNGQFAGIKN</sequence>
<dbReference type="OrthoDB" id="9783240at2"/>
<organism evidence="4 5">
    <name type="scientific">Desulfosporosinus lacus DSM 15449</name>
    <dbReference type="NCBI Taxonomy" id="1121420"/>
    <lineage>
        <taxon>Bacteria</taxon>
        <taxon>Bacillati</taxon>
        <taxon>Bacillota</taxon>
        <taxon>Clostridia</taxon>
        <taxon>Eubacteriales</taxon>
        <taxon>Desulfitobacteriaceae</taxon>
        <taxon>Desulfosporosinus</taxon>
    </lineage>
</organism>
<dbReference type="STRING" id="1121420.SAMN02746098_00389"/>
<gene>
    <name evidence="4" type="ORF">SAMN02746098_00389</name>
</gene>
<evidence type="ECO:0000313" key="4">
    <source>
        <dbReference type="EMBL" id="SHH18528.1"/>
    </source>
</evidence>
<dbReference type="SUPFAM" id="SSF53822">
    <property type="entry name" value="Periplasmic binding protein-like I"/>
    <property type="match status" value="1"/>
</dbReference>
<dbReference type="Pfam" id="PF13458">
    <property type="entry name" value="Peripla_BP_6"/>
    <property type="match status" value="1"/>
</dbReference>
<evidence type="ECO:0000313" key="5">
    <source>
        <dbReference type="Proteomes" id="UP000183954"/>
    </source>
</evidence>
<accession>A0A1M5QX76</accession>
<name>A0A1M5QX76_9FIRM</name>
<dbReference type="InterPro" id="IPR028082">
    <property type="entry name" value="Peripla_BP_I"/>
</dbReference>
<evidence type="ECO:0000256" key="2">
    <source>
        <dbReference type="ARBA" id="ARBA00022729"/>
    </source>
</evidence>
<protein>
    <submittedName>
        <fullName evidence="4">Branched-chain amino acid transport system substrate-binding protein</fullName>
    </submittedName>
</protein>
<dbReference type="Proteomes" id="UP000183954">
    <property type="component" value="Unassembled WGS sequence"/>
</dbReference>
<dbReference type="AlphaFoldDB" id="A0A1M5QX76"/>
<dbReference type="Gene3D" id="3.40.50.2300">
    <property type="match status" value="2"/>
</dbReference>
<feature type="domain" description="Leucine-binding protein" evidence="3">
    <location>
        <begin position="67"/>
        <end position="368"/>
    </location>
</feature>
<dbReference type="EMBL" id="FQXJ01000003">
    <property type="protein sequence ID" value="SHH18528.1"/>
    <property type="molecule type" value="Genomic_DNA"/>
</dbReference>
<keyword evidence="5" id="KW-1185">Reference proteome</keyword>
<comment type="similarity">
    <text evidence="1">Belongs to the leucine-binding protein family.</text>
</comment>
<proteinExistence type="inferred from homology"/>
<dbReference type="PANTHER" id="PTHR30483:SF6">
    <property type="entry name" value="PERIPLASMIC BINDING PROTEIN OF ABC TRANSPORTER FOR NATURAL AMINO ACIDS"/>
    <property type="match status" value="1"/>
</dbReference>
<dbReference type="InterPro" id="IPR051010">
    <property type="entry name" value="BCAA_transport"/>
</dbReference>
<dbReference type="PANTHER" id="PTHR30483">
    <property type="entry name" value="LEUCINE-SPECIFIC-BINDING PROTEIN"/>
    <property type="match status" value="1"/>
</dbReference>
<dbReference type="RefSeq" id="WP_073027429.1">
    <property type="nucleotide sequence ID" value="NZ_FQXJ01000003.1"/>
</dbReference>